<feature type="domain" description="Ubiquinol-cytochrome C reductase hinge" evidence="12">
    <location>
        <begin position="106"/>
        <end position="167"/>
    </location>
</feature>
<evidence type="ECO:0000256" key="2">
    <source>
        <dbReference type="ARBA" id="ARBA00006498"/>
    </source>
</evidence>
<evidence type="ECO:0000256" key="8">
    <source>
        <dbReference type="ARBA" id="ARBA00023136"/>
    </source>
</evidence>
<dbReference type="GO" id="GO:0006122">
    <property type="term" value="P:mitochondrial electron transport, ubiquinol to cytochrome c"/>
    <property type="evidence" value="ECO:0007669"/>
    <property type="project" value="InterPro"/>
</dbReference>
<keyword evidence="6" id="KW-0249">Electron transport</keyword>
<evidence type="ECO:0000313" key="14">
    <source>
        <dbReference type="Proteomes" id="UP000007015"/>
    </source>
</evidence>
<evidence type="ECO:0000256" key="11">
    <source>
        <dbReference type="ARBA" id="ARBA00076110"/>
    </source>
</evidence>
<dbReference type="InterPro" id="IPR023184">
    <property type="entry name" value="Ubol_cytC_Rdtase_hinge_dom"/>
</dbReference>
<gene>
    <name evidence="13" type="ORF">OsI_07574</name>
</gene>
<sequence length="167" mass="18709">MWKVTATGGEVDHTMGSPALVHETSQVDVAALENTQAAKQRKQRGEALICAGEVTGWKEQRPRILIIDARDGKATYALESGSSFVEVVASPRRAAVASMSDEEVSDPKALLEDRSKAKCVYQWYEYQKCVKRIEDDETGQKHCTGQYFDYWKCVDKNVAEKLFDSLK</sequence>
<dbReference type="PANTHER" id="PTHR15336">
    <property type="entry name" value="UBIQUINOL-CYTOCHROME C REDUCTASE COMPLEX 7.8 KDA PROTEIN"/>
    <property type="match status" value="1"/>
</dbReference>
<reference evidence="13 14" key="1">
    <citation type="journal article" date="2005" name="PLoS Biol.">
        <title>The genomes of Oryza sativa: a history of duplications.</title>
        <authorList>
            <person name="Yu J."/>
            <person name="Wang J."/>
            <person name="Lin W."/>
            <person name="Li S."/>
            <person name="Li H."/>
            <person name="Zhou J."/>
            <person name="Ni P."/>
            <person name="Dong W."/>
            <person name="Hu S."/>
            <person name="Zeng C."/>
            <person name="Zhang J."/>
            <person name="Zhang Y."/>
            <person name="Li R."/>
            <person name="Xu Z."/>
            <person name="Li S."/>
            <person name="Li X."/>
            <person name="Zheng H."/>
            <person name="Cong L."/>
            <person name="Lin L."/>
            <person name="Yin J."/>
            <person name="Geng J."/>
            <person name="Li G."/>
            <person name="Shi J."/>
            <person name="Liu J."/>
            <person name="Lv H."/>
            <person name="Li J."/>
            <person name="Wang J."/>
            <person name="Deng Y."/>
            <person name="Ran L."/>
            <person name="Shi X."/>
            <person name="Wang X."/>
            <person name="Wu Q."/>
            <person name="Li C."/>
            <person name="Ren X."/>
            <person name="Wang J."/>
            <person name="Wang X."/>
            <person name="Li D."/>
            <person name="Liu D."/>
            <person name="Zhang X."/>
            <person name="Ji Z."/>
            <person name="Zhao W."/>
            <person name="Sun Y."/>
            <person name="Zhang Z."/>
            <person name="Bao J."/>
            <person name="Han Y."/>
            <person name="Dong L."/>
            <person name="Ji J."/>
            <person name="Chen P."/>
            <person name="Wu S."/>
            <person name="Liu J."/>
            <person name="Xiao Y."/>
            <person name="Bu D."/>
            <person name="Tan J."/>
            <person name="Yang L."/>
            <person name="Ye C."/>
            <person name="Zhang J."/>
            <person name="Xu J."/>
            <person name="Zhou Y."/>
            <person name="Yu Y."/>
            <person name="Zhang B."/>
            <person name="Zhuang S."/>
            <person name="Wei H."/>
            <person name="Liu B."/>
            <person name="Lei M."/>
            <person name="Yu H."/>
            <person name="Li Y."/>
            <person name="Xu H."/>
            <person name="Wei S."/>
            <person name="He X."/>
            <person name="Fang L."/>
            <person name="Zhang Z."/>
            <person name="Zhang Y."/>
            <person name="Huang X."/>
            <person name="Su Z."/>
            <person name="Tong W."/>
            <person name="Li J."/>
            <person name="Tong Z."/>
            <person name="Li S."/>
            <person name="Ye J."/>
            <person name="Wang L."/>
            <person name="Fang L."/>
            <person name="Lei T."/>
            <person name="Chen C."/>
            <person name="Chen H."/>
            <person name="Xu Z."/>
            <person name="Li H."/>
            <person name="Huang H."/>
            <person name="Zhang F."/>
            <person name="Xu H."/>
            <person name="Li N."/>
            <person name="Zhao C."/>
            <person name="Li S."/>
            <person name="Dong L."/>
            <person name="Huang Y."/>
            <person name="Li L."/>
            <person name="Xi Y."/>
            <person name="Qi Q."/>
            <person name="Li W."/>
            <person name="Zhang B."/>
            <person name="Hu W."/>
            <person name="Zhang Y."/>
            <person name="Tian X."/>
            <person name="Jiao Y."/>
            <person name="Liang X."/>
            <person name="Jin J."/>
            <person name="Gao L."/>
            <person name="Zheng W."/>
            <person name="Hao B."/>
            <person name="Liu S."/>
            <person name="Wang W."/>
            <person name="Yuan L."/>
            <person name="Cao M."/>
            <person name="McDermott J."/>
            <person name="Samudrala R."/>
            <person name="Wang J."/>
            <person name="Wong G.K."/>
            <person name="Yang H."/>
        </authorList>
    </citation>
    <scope>NUCLEOTIDE SEQUENCE [LARGE SCALE GENOMIC DNA]</scope>
    <source>
        <strain evidence="14">cv. 93-11</strain>
    </source>
</reference>
<dbReference type="Gramene" id="BGIOSGA006295-TA">
    <property type="protein sequence ID" value="BGIOSGA006295-PA"/>
    <property type="gene ID" value="BGIOSGA006295"/>
</dbReference>
<evidence type="ECO:0000256" key="9">
    <source>
        <dbReference type="ARBA" id="ARBA00023157"/>
    </source>
</evidence>
<dbReference type="GO" id="GO:0005743">
    <property type="term" value="C:mitochondrial inner membrane"/>
    <property type="evidence" value="ECO:0007669"/>
    <property type="project" value="UniProtKB-SubCell"/>
</dbReference>
<protein>
    <recommendedName>
        <fullName evidence="11">Complex III subunit VI</fullName>
    </recommendedName>
    <alternativeName>
        <fullName evidence="10">Mitochondrial hinge protein</fullName>
    </alternativeName>
</protein>
<evidence type="ECO:0000256" key="6">
    <source>
        <dbReference type="ARBA" id="ARBA00022982"/>
    </source>
</evidence>
<evidence type="ECO:0000256" key="4">
    <source>
        <dbReference type="ARBA" id="ARBA00022660"/>
    </source>
</evidence>
<accession>A2X5T8</accession>
<dbReference type="EMBL" id="CM000127">
    <property type="protein sequence ID" value="EAY86198.1"/>
    <property type="molecule type" value="Genomic_DNA"/>
</dbReference>
<evidence type="ECO:0000256" key="1">
    <source>
        <dbReference type="ARBA" id="ARBA00004137"/>
    </source>
</evidence>
<keyword evidence="9" id="KW-1015">Disulfide bond</keyword>
<keyword evidence="7" id="KW-0496">Mitochondrion</keyword>
<dbReference type="HOGENOM" id="CLU_1597194_0_0_1"/>
<keyword evidence="4" id="KW-0679">Respiratory chain</keyword>
<dbReference type="FunFam" id="1.10.287.20:FF:000001">
    <property type="entry name" value="Cytochrome b-c1 complex subunit 6"/>
    <property type="match status" value="1"/>
</dbReference>
<proteinExistence type="inferred from homology"/>
<evidence type="ECO:0000256" key="7">
    <source>
        <dbReference type="ARBA" id="ARBA00023128"/>
    </source>
</evidence>
<dbReference type="STRING" id="39946.A2X5T8"/>
<comment type="similarity">
    <text evidence="2">Belongs to the UQCRH/QCR6 family.</text>
</comment>
<evidence type="ECO:0000256" key="3">
    <source>
        <dbReference type="ARBA" id="ARBA00022448"/>
    </source>
</evidence>
<organism evidence="13 14">
    <name type="scientific">Oryza sativa subsp. indica</name>
    <name type="common">Rice</name>
    <dbReference type="NCBI Taxonomy" id="39946"/>
    <lineage>
        <taxon>Eukaryota</taxon>
        <taxon>Viridiplantae</taxon>
        <taxon>Streptophyta</taxon>
        <taxon>Embryophyta</taxon>
        <taxon>Tracheophyta</taxon>
        <taxon>Spermatophyta</taxon>
        <taxon>Magnoliopsida</taxon>
        <taxon>Liliopsida</taxon>
        <taxon>Poales</taxon>
        <taxon>Poaceae</taxon>
        <taxon>BOP clade</taxon>
        <taxon>Oryzoideae</taxon>
        <taxon>Oryzeae</taxon>
        <taxon>Oryzinae</taxon>
        <taxon>Oryza</taxon>
        <taxon>Oryza sativa</taxon>
    </lineage>
</organism>
<evidence type="ECO:0000313" key="13">
    <source>
        <dbReference type="EMBL" id="EAY86198.1"/>
    </source>
</evidence>
<dbReference type="InterPro" id="IPR003422">
    <property type="entry name" value="Cyt_b-c1_6"/>
</dbReference>
<evidence type="ECO:0000259" key="12">
    <source>
        <dbReference type="Pfam" id="PF02320"/>
    </source>
</evidence>
<dbReference type="Gene3D" id="1.10.287.20">
    <property type="entry name" value="Ubiquinol-cytochrome C reductase hinge domain"/>
    <property type="match status" value="1"/>
</dbReference>
<keyword evidence="3" id="KW-0813">Transport</keyword>
<dbReference type="Pfam" id="PF02320">
    <property type="entry name" value="UCR_hinge"/>
    <property type="match status" value="1"/>
</dbReference>
<dbReference type="PANTHER" id="PTHR15336:SF1">
    <property type="entry name" value="CYTOCHROME B-C1 COMPLEX SUBUNIT 6"/>
    <property type="match status" value="1"/>
</dbReference>
<name>A2X5T8_ORYSI</name>
<evidence type="ECO:0000256" key="5">
    <source>
        <dbReference type="ARBA" id="ARBA00022792"/>
    </source>
</evidence>
<dbReference type="AlphaFoldDB" id="A2X5T8"/>
<keyword evidence="14" id="KW-1185">Reference proteome</keyword>
<dbReference type="Proteomes" id="UP000007015">
    <property type="component" value="Chromosome 2"/>
</dbReference>
<keyword evidence="5" id="KW-0999">Mitochondrion inner membrane</keyword>
<comment type="subcellular location">
    <subcellularLocation>
        <location evidence="1">Mitochondrion inner membrane</location>
        <topology evidence="1">Peripheral membrane protein</topology>
        <orientation evidence="1">Intermembrane side</orientation>
    </subcellularLocation>
</comment>
<evidence type="ECO:0000256" key="10">
    <source>
        <dbReference type="ARBA" id="ARBA00044364"/>
    </source>
</evidence>
<dbReference type="SUPFAM" id="SSF81531">
    <property type="entry name" value="Non-heme 11 kDa protein of cytochrome bc1 complex (Ubiquinol-cytochrome c reductase)"/>
    <property type="match status" value="1"/>
</dbReference>
<keyword evidence="8" id="KW-0472">Membrane</keyword>
<dbReference type="InterPro" id="IPR036811">
    <property type="entry name" value="Ubol_cytC_Rdtase_hinge_dom_sf"/>
</dbReference>